<gene>
    <name evidence="1" type="ORF">MRATA1EN22A_LOCUS29892</name>
</gene>
<dbReference type="EMBL" id="CATOBB020000965">
    <property type="protein sequence ID" value="CAM9208713.1"/>
    <property type="molecule type" value="Genomic_DNA"/>
</dbReference>
<sequence length="240" mass="28281">MTESNFSLKKIEISVSEAEKRTGRNAMNMQETYTAYLIETRSVEHSDGQSVLTDSLWRRCSAFEWLRNYLLVYYPHIVVPPLPEKRAEFVWHKLSADNMDPDFVERLRIGLENFLLRLASHPILCRDKIFYLFLTQVFFFYLGGVKQYASSIDDILEDEEHYADQLKEYLFYAEALRYASSIDDILEDEEHYADQLKEYLFYAEALRAVCRKHELMQYDLEMAAQDLASKKQQCEELATG</sequence>
<proteinExistence type="predicted"/>
<evidence type="ECO:0000313" key="2">
    <source>
        <dbReference type="Proteomes" id="UP001162501"/>
    </source>
</evidence>
<name>A0ACB1KH39_RANTA</name>
<accession>A0ACB1KH39</accession>
<organism evidence="1 2">
    <name type="scientific">Rangifer tarandus platyrhynchus</name>
    <name type="common">Svalbard reindeer</name>
    <dbReference type="NCBI Taxonomy" id="3082113"/>
    <lineage>
        <taxon>Eukaryota</taxon>
        <taxon>Metazoa</taxon>
        <taxon>Chordata</taxon>
        <taxon>Craniata</taxon>
        <taxon>Vertebrata</taxon>
        <taxon>Euteleostomi</taxon>
        <taxon>Mammalia</taxon>
        <taxon>Eutheria</taxon>
        <taxon>Laurasiatheria</taxon>
        <taxon>Artiodactyla</taxon>
        <taxon>Ruminantia</taxon>
        <taxon>Pecora</taxon>
        <taxon>Cervidae</taxon>
        <taxon>Odocoileinae</taxon>
        <taxon>Rangifer</taxon>
    </lineage>
</organism>
<reference evidence="1" key="1">
    <citation type="submission" date="2025-03" db="EMBL/GenBank/DDBJ databases">
        <authorList>
            <consortium name="ELIXIR-Norway"/>
            <consortium name="Elixir Norway"/>
        </authorList>
    </citation>
    <scope>NUCLEOTIDE SEQUENCE</scope>
</reference>
<protein>
    <submittedName>
        <fullName evidence="1">Uncharacterized protein</fullName>
    </submittedName>
</protein>
<comment type="caution">
    <text evidence="1">The sequence shown here is derived from an EMBL/GenBank/DDBJ whole genome shotgun (WGS) entry which is preliminary data.</text>
</comment>
<dbReference type="Proteomes" id="UP001162501">
    <property type="component" value="Unassembled WGS sequence"/>
</dbReference>
<feature type="non-terminal residue" evidence="1">
    <location>
        <position position="240"/>
    </location>
</feature>
<evidence type="ECO:0000313" key="1">
    <source>
        <dbReference type="EMBL" id="CAM9208713.1"/>
    </source>
</evidence>